<dbReference type="Proteomes" id="UP000306740">
    <property type="component" value="Unassembled WGS sequence"/>
</dbReference>
<reference evidence="1 2" key="1">
    <citation type="submission" date="2019-05" db="EMBL/GenBank/DDBJ databases">
        <title>Mumia sp. nov., isolated from the intestinal contents of plateau pika (Ochotona curzoniae) in the Qinghai-Tibet plateau of China.</title>
        <authorList>
            <person name="Tian Z."/>
        </authorList>
    </citation>
    <scope>NUCLEOTIDE SEQUENCE [LARGE SCALE GENOMIC DNA]</scope>
    <source>
        <strain evidence="2">527</strain>
    </source>
</reference>
<dbReference type="RefSeq" id="WP_139107321.1">
    <property type="nucleotide sequence ID" value="NZ_VDFR01000234.1"/>
</dbReference>
<organism evidence="1 2">
    <name type="scientific">Mumia zhuanghuii</name>
    <dbReference type="NCBI Taxonomy" id="2585211"/>
    <lineage>
        <taxon>Bacteria</taxon>
        <taxon>Bacillati</taxon>
        <taxon>Actinomycetota</taxon>
        <taxon>Actinomycetes</taxon>
        <taxon>Propionibacteriales</taxon>
        <taxon>Nocardioidaceae</taxon>
        <taxon>Mumia</taxon>
    </lineage>
</organism>
<proteinExistence type="predicted"/>
<protein>
    <submittedName>
        <fullName evidence="1">Uncharacterized protein</fullName>
    </submittedName>
</protein>
<gene>
    <name evidence="1" type="ORF">FHE65_33910</name>
</gene>
<accession>A0A5C4M943</accession>
<dbReference type="AlphaFoldDB" id="A0A5C4M943"/>
<evidence type="ECO:0000313" key="1">
    <source>
        <dbReference type="EMBL" id="TNC28419.1"/>
    </source>
</evidence>
<name>A0A5C4M943_9ACTN</name>
<comment type="caution">
    <text evidence="1">The sequence shown here is derived from an EMBL/GenBank/DDBJ whole genome shotgun (WGS) entry which is preliminary data.</text>
</comment>
<evidence type="ECO:0000313" key="2">
    <source>
        <dbReference type="Proteomes" id="UP000306740"/>
    </source>
</evidence>
<sequence>MGEGEQKLVGFPAPFGGAVERLELELRAFLRQLREPEGPMARFVERWVMKCADHRLGLLYWLEGRP</sequence>
<dbReference type="EMBL" id="VDFR01000234">
    <property type="protein sequence ID" value="TNC28419.1"/>
    <property type="molecule type" value="Genomic_DNA"/>
</dbReference>